<protein>
    <submittedName>
        <fullName evidence="1">Uncharacterized protein</fullName>
    </submittedName>
</protein>
<reference evidence="1" key="1">
    <citation type="submission" date="2021-02" db="EMBL/GenBank/DDBJ databases">
        <authorList>
            <person name="Nowell W R."/>
        </authorList>
    </citation>
    <scope>NUCLEOTIDE SEQUENCE</scope>
</reference>
<dbReference type="Proteomes" id="UP000663838">
    <property type="component" value="Unassembled WGS sequence"/>
</dbReference>
<feature type="non-terminal residue" evidence="1">
    <location>
        <position position="1"/>
    </location>
</feature>
<dbReference type="AlphaFoldDB" id="A0A821WBK6"/>
<comment type="caution">
    <text evidence="1">The sequence shown here is derived from an EMBL/GenBank/DDBJ whole genome shotgun (WGS) entry which is preliminary data.</text>
</comment>
<sequence>NEDFPVFRNRVRYIRDSCKVLNDLWKTDKDFLNKSIDSDVLKAFKEFRSSSVAQNNCSPSILNSTIDDFIEIHEYIDKKRKDWLQEFRKIDEQAKERQLYIRQTMADFRDNYERAQRKFEAADGNLKKFVFILIC</sequence>
<proteinExistence type="predicted"/>
<gene>
    <name evidence="1" type="ORF">TOA249_LOCUS32187</name>
</gene>
<accession>A0A821WBK6</accession>
<organism evidence="1 2">
    <name type="scientific">Rotaria socialis</name>
    <dbReference type="NCBI Taxonomy" id="392032"/>
    <lineage>
        <taxon>Eukaryota</taxon>
        <taxon>Metazoa</taxon>
        <taxon>Spiralia</taxon>
        <taxon>Gnathifera</taxon>
        <taxon>Rotifera</taxon>
        <taxon>Eurotatoria</taxon>
        <taxon>Bdelloidea</taxon>
        <taxon>Philodinida</taxon>
        <taxon>Philodinidae</taxon>
        <taxon>Rotaria</taxon>
    </lineage>
</organism>
<dbReference type="EMBL" id="CAJOBS010007475">
    <property type="protein sequence ID" value="CAF4922242.1"/>
    <property type="molecule type" value="Genomic_DNA"/>
</dbReference>
<evidence type="ECO:0000313" key="1">
    <source>
        <dbReference type="EMBL" id="CAF4922242.1"/>
    </source>
</evidence>
<evidence type="ECO:0000313" key="2">
    <source>
        <dbReference type="Proteomes" id="UP000663838"/>
    </source>
</evidence>
<name>A0A821WBK6_9BILA</name>